<dbReference type="InParanoid" id="A0A067MK52"/>
<proteinExistence type="predicted"/>
<dbReference type="HOGENOM" id="CLU_2291237_0_0_1"/>
<protein>
    <submittedName>
        <fullName evidence="1">Uncharacterized protein</fullName>
    </submittedName>
</protein>
<reference evidence="2" key="1">
    <citation type="journal article" date="2014" name="Proc. Natl. Acad. Sci. U.S.A.">
        <title>Extensive sampling of basidiomycete genomes demonstrates inadequacy of the white-rot/brown-rot paradigm for wood decay fungi.</title>
        <authorList>
            <person name="Riley R."/>
            <person name="Salamov A.A."/>
            <person name="Brown D.W."/>
            <person name="Nagy L.G."/>
            <person name="Floudas D."/>
            <person name="Held B.W."/>
            <person name="Levasseur A."/>
            <person name="Lombard V."/>
            <person name="Morin E."/>
            <person name="Otillar R."/>
            <person name="Lindquist E.A."/>
            <person name="Sun H."/>
            <person name="LaButti K.M."/>
            <person name="Schmutz J."/>
            <person name="Jabbour D."/>
            <person name="Luo H."/>
            <person name="Baker S.E."/>
            <person name="Pisabarro A.G."/>
            <person name="Walton J.D."/>
            <person name="Blanchette R.A."/>
            <person name="Henrissat B."/>
            <person name="Martin F."/>
            <person name="Cullen D."/>
            <person name="Hibbett D.S."/>
            <person name="Grigoriev I.V."/>
        </authorList>
    </citation>
    <scope>NUCLEOTIDE SEQUENCE [LARGE SCALE GENOMIC DNA]</scope>
    <source>
        <strain evidence="2">FD-172 SS1</strain>
    </source>
</reference>
<keyword evidence="2" id="KW-1185">Reference proteome</keyword>
<accession>A0A067MK52</accession>
<evidence type="ECO:0000313" key="2">
    <source>
        <dbReference type="Proteomes" id="UP000027195"/>
    </source>
</evidence>
<dbReference type="AlphaFoldDB" id="A0A067MK52"/>
<evidence type="ECO:0000313" key="1">
    <source>
        <dbReference type="EMBL" id="KDQ11936.1"/>
    </source>
</evidence>
<organism evidence="1 2">
    <name type="scientific">Botryobasidium botryosum (strain FD-172 SS1)</name>
    <dbReference type="NCBI Taxonomy" id="930990"/>
    <lineage>
        <taxon>Eukaryota</taxon>
        <taxon>Fungi</taxon>
        <taxon>Dikarya</taxon>
        <taxon>Basidiomycota</taxon>
        <taxon>Agaricomycotina</taxon>
        <taxon>Agaricomycetes</taxon>
        <taxon>Cantharellales</taxon>
        <taxon>Botryobasidiaceae</taxon>
        <taxon>Botryobasidium</taxon>
    </lineage>
</organism>
<gene>
    <name evidence="1" type="ORF">BOTBODRAFT_432453</name>
</gene>
<sequence>MSPSLLPSPLFTSTSSHLLGVPVASLLSQSHALLPHLFDFSFFFLSFRYSFPPLPSLLSMKRTKTSSIIRPTRHQDHGLFYSGLHRWSIAPRAMGQSREKM</sequence>
<name>A0A067MK52_BOTB1</name>
<dbReference type="EMBL" id="KL198054">
    <property type="protein sequence ID" value="KDQ11936.1"/>
    <property type="molecule type" value="Genomic_DNA"/>
</dbReference>
<dbReference type="OrthoDB" id="248923at2759"/>
<dbReference type="Proteomes" id="UP000027195">
    <property type="component" value="Unassembled WGS sequence"/>
</dbReference>